<reference evidence="5 6" key="1">
    <citation type="journal article" date="2018" name="Front. Microbiol.">
        <title>Prospects for Fungal Bioremediation of Acidic Radioactive Waste Sites: Characterization and Genome Sequence of Rhodotorula taiwanensis MD1149.</title>
        <authorList>
            <person name="Tkavc R."/>
            <person name="Matrosova V.Y."/>
            <person name="Grichenko O.E."/>
            <person name="Gostincar C."/>
            <person name="Volpe R.P."/>
            <person name="Klimenkova P."/>
            <person name="Gaidamakova E.K."/>
            <person name="Zhou C.E."/>
            <person name="Stewart B.J."/>
            <person name="Lyman M.G."/>
            <person name="Malfatti S.A."/>
            <person name="Rubinfeld B."/>
            <person name="Courtot M."/>
            <person name="Singh J."/>
            <person name="Dalgard C.L."/>
            <person name="Hamilton T."/>
            <person name="Frey K.G."/>
            <person name="Gunde-Cimerman N."/>
            <person name="Dugan L."/>
            <person name="Daly M.J."/>
        </authorList>
    </citation>
    <scope>NUCLEOTIDE SEQUENCE [LARGE SCALE GENOMIC DNA]</scope>
    <source>
        <strain evidence="5 6">MD1149</strain>
    </source>
</reference>
<dbReference type="GO" id="GO:0008757">
    <property type="term" value="F:S-adenosylmethionine-dependent methyltransferase activity"/>
    <property type="evidence" value="ECO:0007669"/>
    <property type="project" value="InterPro"/>
</dbReference>
<evidence type="ECO:0000256" key="2">
    <source>
        <dbReference type="ARBA" id="ARBA00022603"/>
    </source>
</evidence>
<dbReference type="InterPro" id="IPR029063">
    <property type="entry name" value="SAM-dependent_MTases_sf"/>
</dbReference>
<comment type="caution">
    <text evidence="5">The sequence shown here is derived from an EMBL/GenBank/DDBJ whole genome shotgun (WGS) entry which is preliminary data.</text>
</comment>
<accession>A0A2S5BEB0</accession>
<dbReference type="Pfam" id="PF08241">
    <property type="entry name" value="Methyltransf_11"/>
    <property type="match status" value="1"/>
</dbReference>
<proteinExistence type="inferred from homology"/>
<evidence type="ECO:0000256" key="1">
    <source>
        <dbReference type="ARBA" id="ARBA00008361"/>
    </source>
</evidence>
<keyword evidence="3" id="KW-0808">Transferase</keyword>
<dbReference type="STRING" id="741276.A0A2S5BEB0"/>
<dbReference type="PANTHER" id="PTHR44942">
    <property type="entry name" value="METHYLTRANSF_11 DOMAIN-CONTAINING PROTEIN"/>
    <property type="match status" value="1"/>
</dbReference>
<dbReference type="OrthoDB" id="10027013at2759"/>
<dbReference type="Gene3D" id="3.40.50.150">
    <property type="entry name" value="Vaccinia Virus protein VP39"/>
    <property type="match status" value="1"/>
</dbReference>
<dbReference type="GO" id="GO:0032259">
    <property type="term" value="P:methylation"/>
    <property type="evidence" value="ECO:0007669"/>
    <property type="project" value="UniProtKB-KW"/>
</dbReference>
<dbReference type="EMBL" id="PJQD01000019">
    <property type="protein sequence ID" value="POY75083.1"/>
    <property type="molecule type" value="Genomic_DNA"/>
</dbReference>
<dbReference type="InterPro" id="IPR051052">
    <property type="entry name" value="Diverse_substrate_MTase"/>
</dbReference>
<evidence type="ECO:0000259" key="4">
    <source>
        <dbReference type="Pfam" id="PF08241"/>
    </source>
</evidence>
<evidence type="ECO:0000256" key="3">
    <source>
        <dbReference type="ARBA" id="ARBA00022679"/>
    </source>
</evidence>
<organism evidence="5 6">
    <name type="scientific">Rhodotorula taiwanensis</name>
    <dbReference type="NCBI Taxonomy" id="741276"/>
    <lineage>
        <taxon>Eukaryota</taxon>
        <taxon>Fungi</taxon>
        <taxon>Dikarya</taxon>
        <taxon>Basidiomycota</taxon>
        <taxon>Pucciniomycotina</taxon>
        <taxon>Microbotryomycetes</taxon>
        <taxon>Sporidiobolales</taxon>
        <taxon>Sporidiobolaceae</taxon>
        <taxon>Rhodotorula</taxon>
    </lineage>
</organism>
<dbReference type="SUPFAM" id="SSF53335">
    <property type="entry name" value="S-adenosyl-L-methionine-dependent methyltransferases"/>
    <property type="match status" value="1"/>
</dbReference>
<keyword evidence="6" id="KW-1185">Reference proteome</keyword>
<sequence>MSAFAKRSFDAVVYAASRPSYPPALFKLVLAYLDQGQPTATLPRTLLDLGCGPGLSTFDWLEHDRFQQIVGIDPSSNMVSAANDILRERRAAGRISPKVDLRFQVARADRLQGVVEEQAVDLVVAGQAAHWFDADATYAELARVLKPGGAFAFWGYGEFYFPTRPELSALIPPYSAETLGSYWEQPGRSIVEALLTPFPFPSSSAGFDPDSYTRSFFLREPSSSQEPLPFSIEGLPRDATAGEFAVRERKTATDPARVLLSRSGSLLTRQWTMNQLIGYLRTWSARHAYQEQNPAAPDVIDAFVEQLREAGLRLDERKGETIEVAWDVGLIMGRKK</sequence>
<dbReference type="AlphaFoldDB" id="A0A2S5BEB0"/>
<evidence type="ECO:0000313" key="6">
    <source>
        <dbReference type="Proteomes" id="UP000237144"/>
    </source>
</evidence>
<keyword evidence="2" id="KW-0489">Methyltransferase</keyword>
<evidence type="ECO:0000313" key="5">
    <source>
        <dbReference type="EMBL" id="POY75083.1"/>
    </source>
</evidence>
<gene>
    <name evidence="5" type="ORF">BMF94_1712</name>
</gene>
<protein>
    <recommendedName>
        <fullName evidence="4">Methyltransferase type 11 domain-containing protein</fullName>
    </recommendedName>
</protein>
<dbReference type="InterPro" id="IPR013216">
    <property type="entry name" value="Methyltransf_11"/>
</dbReference>
<dbReference type="CDD" id="cd02440">
    <property type="entry name" value="AdoMet_MTases"/>
    <property type="match status" value="1"/>
</dbReference>
<comment type="similarity">
    <text evidence="1">Belongs to the methyltransferase superfamily.</text>
</comment>
<dbReference type="PANTHER" id="PTHR44942:SF4">
    <property type="entry name" value="METHYLTRANSFERASE TYPE 11 DOMAIN-CONTAINING PROTEIN"/>
    <property type="match status" value="1"/>
</dbReference>
<feature type="domain" description="Methyltransferase type 11" evidence="4">
    <location>
        <begin position="47"/>
        <end position="153"/>
    </location>
</feature>
<name>A0A2S5BEB0_9BASI</name>
<dbReference type="Proteomes" id="UP000237144">
    <property type="component" value="Unassembled WGS sequence"/>
</dbReference>